<evidence type="ECO:0000259" key="8">
    <source>
        <dbReference type="PROSITE" id="PS50109"/>
    </source>
</evidence>
<gene>
    <name evidence="10" type="ORF">HA482_35295</name>
</gene>
<dbReference type="Gene3D" id="1.10.287.130">
    <property type="match status" value="1"/>
</dbReference>
<organism evidence="10 11">
    <name type="scientific">Bradyrhizobium campsiandrae</name>
    <dbReference type="NCBI Taxonomy" id="1729892"/>
    <lineage>
        <taxon>Bacteria</taxon>
        <taxon>Pseudomonadati</taxon>
        <taxon>Pseudomonadota</taxon>
        <taxon>Alphaproteobacteria</taxon>
        <taxon>Hyphomicrobiales</taxon>
        <taxon>Nitrobacteraceae</taxon>
        <taxon>Bradyrhizobium</taxon>
    </lineage>
</organism>
<name>A0ABR7UIN3_9BRAD</name>
<dbReference type="Proteomes" id="UP000639516">
    <property type="component" value="Unassembled WGS sequence"/>
</dbReference>
<keyword evidence="4" id="KW-0808">Transferase</keyword>
<evidence type="ECO:0000256" key="6">
    <source>
        <dbReference type="PROSITE-ProRule" id="PRU00169"/>
    </source>
</evidence>
<evidence type="ECO:0000256" key="5">
    <source>
        <dbReference type="ARBA" id="ARBA00022777"/>
    </source>
</evidence>
<evidence type="ECO:0000313" key="10">
    <source>
        <dbReference type="EMBL" id="MBC9983461.1"/>
    </source>
</evidence>
<feature type="transmembrane region" description="Helical" evidence="7">
    <location>
        <begin position="177"/>
        <end position="196"/>
    </location>
</feature>
<evidence type="ECO:0000256" key="1">
    <source>
        <dbReference type="ARBA" id="ARBA00000085"/>
    </source>
</evidence>
<dbReference type="PROSITE" id="PS50110">
    <property type="entry name" value="RESPONSE_REGULATORY"/>
    <property type="match status" value="1"/>
</dbReference>
<dbReference type="EC" id="2.7.13.3" evidence="2"/>
<keyword evidence="7" id="KW-0812">Transmembrane</keyword>
<evidence type="ECO:0000256" key="3">
    <source>
        <dbReference type="ARBA" id="ARBA00022553"/>
    </source>
</evidence>
<dbReference type="EMBL" id="JAATTO010000070">
    <property type="protein sequence ID" value="MBC9983461.1"/>
    <property type="molecule type" value="Genomic_DNA"/>
</dbReference>
<protein>
    <recommendedName>
        <fullName evidence="2">histidine kinase</fullName>
        <ecNumber evidence="2">2.7.13.3</ecNumber>
    </recommendedName>
</protein>
<dbReference type="SUPFAM" id="SSF55874">
    <property type="entry name" value="ATPase domain of HSP90 chaperone/DNA topoisomerase II/histidine kinase"/>
    <property type="match status" value="1"/>
</dbReference>
<feature type="transmembrane region" description="Helical" evidence="7">
    <location>
        <begin position="67"/>
        <end position="87"/>
    </location>
</feature>
<dbReference type="Pfam" id="PF02518">
    <property type="entry name" value="HATPase_c"/>
    <property type="match status" value="1"/>
</dbReference>
<dbReference type="SMART" id="SM00388">
    <property type="entry name" value="HisKA"/>
    <property type="match status" value="1"/>
</dbReference>
<feature type="transmembrane region" description="Helical" evidence="7">
    <location>
        <begin position="99"/>
        <end position="124"/>
    </location>
</feature>
<feature type="modified residue" description="4-aspartylphosphate" evidence="6">
    <location>
        <position position="527"/>
    </location>
</feature>
<keyword evidence="3 6" id="KW-0597">Phosphoprotein</keyword>
<feature type="transmembrane region" description="Helical" evidence="7">
    <location>
        <begin position="130"/>
        <end position="149"/>
    </location>
</feature>
<feature type="transmembrane region" description="Helical" evidence="7">
    <location>
        <begin position="41"/>
        <end position="61"/>
    </location>
</feature>
<dbReference type="Gene3D" id="3.40.50.2300">
    <property type="match status" value="1"/>
</dbReference>
<dbReference type="PRINTS" id="PR00344">
    <property type="entry name" value="BCTRLSENSOR"/>
</dbReference>
<dbReference type="InterPro" id="IPR004358">
    <property type="entry name" value="Sig_transdc_His_kin-like_C"/>
</dbReference>
<dbReference type="RefSeq" id="WP_188108062.1">
    <property type="nucleotide sequence ID" value="NZ_JAANIH010000105.1"/>
</dbReference>
<dbReference type="GO" id="GO:0016301">
    <property type="term" value="F:kinase activity"/>
    <property type="evidence" value="ECO:0007669"/>
    <property type="project" value="UniProtKB-KW"/>
</dbReference>
<dbReference type="CDD" id="cd00156">
    <property type="entry name" value="REC"/>
    <property type="match status" value="1"/>
</dbReference>
<feature type="domain" description="Response regulatory" evidence="9">
    <location>
        <begin position="476"/>
        <end position="593"/>
    </location>
</feature>
<dbReference type="InterPro" id="IPR005467">
    <property type="entry name" value="His_kinase_dom"/>
</dbReference>
<proteinExistence type="predicted"/>
<comment type="catalytic activity">
    <reaction evidence="1">
        <text>ATP + protein L-histidine = ADP + protein N-phospho-L-histidine.</text>
        <dbReference type="EC" id="2.7.13.3"/>
    </reaction>
</comment>
<evidence type="ECO:0000256" key="4">
    <source>
        <dbReference type="ARBA" id="ARBA00022679"/>
    </source>
</evidence>
<dbReference type="Pfam" id="PF00072">
    <property type="entry name" value="Response_reg"/>
    <property type="match status" value="1"/>
</dbReference>
<dbReference type="CDD" id="cd00082">
    <property type="entry name" value="HisKA"/>
    <property type="match status" value="1"/>
</dbReference>
<evidence type="ECO:0000256" key="7">
    <source>
        <dbReference type="SAM" id="Phobius"/>
    </source>
</evidence>
<accession>A0ABR7UIN3</accession>
<dbReference type="PANTHER" id="PTHR43047">
    <property type="entry name" value="TWO-COMPONENT HISTIDINE PROTEIN KINASE"/>
    <property type="match status" value="1"/>
</dbReference>
<dbReference type="Gene3D" id="3.30.565.10">
    <property type="entry name" value="Histidine kinase-like ATPase, C-terminal domain"/>
    <property type="match status" value="1"/>
</dbReference>
<dbReference type="SMART" id="SM00387">
    <property type="entry name" value="HATPase_c"/>
    <property type="match status" value="1"/>
</dbReference>
<dbReference type="Pfam" id="PF00512">
    <property type="entry name" value="HisKA"/>
    <property type="match status" value="1"/>
</dbReference>
<dbReference type="SMART" id="SM00448">
    <property type="entry name" value="REC"/>
    <property type="match status" value="1"/>
</dbReference>
<dbReference type="InterPro" id="IPR003661">
    <property type="entry name" value="HisK_dim/P_dom"/>
</dbReference>
<evidence type="ECO:0000313" key="11">
    <source>
        <dbReference type="Proteomes" id="UP000639516"/>
    </source>
</evidence>
<dbReference type="PANTHER" id="PTHR43047:SF9">
    <property type="entry name" value="HISTIDINE KINASE"/>
    <property type="match status" value="1"/>
</dbReference>
<keyword evidence="7" id="KW-0472">Membrane</keyword>
<evidence type="ECO:0000256" key="2">
    <source>
        <dbReference type="ARBA" id="ARBA00012438"/>
    </source>
</evidence>
<sequence length="599" mass="64724">MGKPKLDHGESYLAASPGGARAGKVFATQIDTLYRTSMPGVLGALAAALILVGAFIALGGLRPLLGIVWGALLGICVFLHFSFRIAYDRMPARCSARTWGRLFTLASLLDGLWWGGATMVLPAADQFEQQTLVIAVALVVAAGAVPAFASHFPALLAIFLPISLMSAVWQATQPGILHQSIVLLIGVFIVTIFTLGRRTHANLVEMISLRYERESLVDDLRRQIALAEQANMAKSRFLASASHDLRQPVHALGMFVGSLARHPMSAEAKGLVDHIEGSTHAMETLLNSMLDISRLDAGVVEPRRQIFPLGPMLERIGAEWEADAENKGIELRVCPTRAFVTSDPVLLERILRNLISNAIRYTNHGAVLVGCRRRGETVRIEVWDTGPGIAPANQQKVFEEFYQVGNPERDRSQGLGLGLSIVRRLSDLLGHPIELVSAPERGSMFRLVVQAARAAVEPAPAAPIQEIGVNTLRGTVIAVVDDDLAVLEGMRTMLSGWEAKVVAATSGNELLEQLGRAPVRPAIVLCDYRLRAGEDGTEVITRLQEMLGERIPAILITGDTATDRVRLAYNSGFHVLHKPIAPGKLRALIGNLLISSTGT</sequence>
<dbReference type="InterPro" id="IPR036890">
    <property type="entry name" value="HATPase_C_sf"/>
</dbReference>
<dbReference type="SUPFAM" id="SSF47384">
    <property type="entry name" value="Homodimeric domain of signal transducing histidine kinase"/>
    <property type="match status" value="1"/>
</dbReference>
<keyword evidence="7" id="KW-1133">Transmembrane helix</keyword>
<comment type="caution">
    <text evidence="10">The sequence shown here is derived from an EMBL/GenBank/DDBJ whole genome shotgun (WGS) entry which is preliminary data.</text>
</comment>
<dbReference type="InterPro" id="IPR011006">
    <property type="entry name" value="CheY-like_superfamily"/>
</dbReference>
<feature type="domain" description="Histidine kinase" evidence="8">
    <location>
        <begin position="240"/>
        <end position="453"/>
    </location>
</feature>
<dbReference type="PROSITE" id="PS50109">
    <property type="entry name" value="HIS_KIN"/>
    <property type="match status" value="1"/>
</dbReference>
<keyword evidence="11" id="KW-1185">Reference proteome</keyword>
<dbReference type="InterPro" id="IPR036097">
    <property type="entry name" value="HisK_dim/P_sf"/>
</dbReference>
<evidence type="ECO:0000259" key="9">
    <source>
        <dbReference type="PROSITE" id="PS50110"/>
    </source>
</evidence>
<dbReference type="SUPFAM" id="SSF52172">
    <property type="entry name" value="CheY-like"/>
    <property type="match status" value="1"/>
</dbReference>
<dbReference type="CDD" id="cd00075">
    <property type="entry name" value="HATPase"/>
    <property type="match status" value="1"/>
</dbReference>
<reference evidence="10 11" key="1">
    <citation type="journal article" date="2020" name="Arch. Microbiol.">
        <title>Bradyrhizobium campsiandrae sp. nov., a nitrogen-fixing bacterial strain isolated from a native leguminous tree from the Amazon adapted to flooded conditions.</title>
        <authorList>
            <person name="Cabral Michel D."/>
            <person name="Martins da Costa E."/>
            <person name="Azarias Guimaraes A."/>
            <person name="Soares de Carvalho T."/>
            <person name="Santos de Castro Caputo P."/>
            <person name="Willems A."/>
            <person name="de Souza Moreira F.M."/>
        </authorList>
    </citation>
    <scope>NUCLEOTIDE SEQUENCE [LARGE SCALE GENOMIC DNA]</scope>
    <source>
        <strain evidence="11">INPA 384B</strain>
    </source>
</reference>
<dbReference type="InterPro" id="IPR001789">
    <property type="entry name" value="Sig_transdc_resp-reg_receiver"/>
</dbReference>
<dbReference type="InterPro" id="IPR003594">
    <property type="entry name" value="HATPase_dom"/>
</dbReference>
<keyword evidence="5 10" id="KW-0418">Kinase</keyword>